<evidence type="ECO:0000256" key="1">
    <source>
        <dbReference type="ARBA" id="ARBA00004123"/>
    </source>
</evidence>
<dbReference type="GO" id="GO:0005634">
    <property type="term" value="C:nucleus"/>
    <property type="evidence" value="ECO:0007669"/>
    <property type="project" value="UniProtKB-SubCell"/>
</dbReference>
<evidence type="ECO:0000259" key="11">
    <source>
        <dbReference type="PROSITE" id="PS50103"/>
    </source>
</evidence>
<keyword evidence="3" id="KW-0507">mRNA processing</keyword>
<dbReference type="Pfam" id="PF15663">
    <property type="entry name" value="zf-CCCH_3"/>
    <property type="match status" value="1"/>
</dbReference>
<dbReference type="SUPFAM" id="SSF90229">
    <property type="entry name" value="CCCH zinc finger"/>
    <property type="match status" value="1"/>
</dbReference>
<name>A0A7J7JSB9_BUGNE</name>
<proteinExistence type="predicted"/>
<feature type="domain" description="C3H1-type" evidence="11">
    <location>
        <begin position="62"/>
        <end position="89"/>
    </location>
</feature>
<evidence type="ECO:0000256" key="3">
    <source>
        <dbReference type="ARBA" id="ARBA00022664"/>
    </source>
</evidence>
<keyword evidence="6 10" id="KW-0863">Zinc-finger</keyword>
<evidence type="ECO:0000256" key="10">
    <source>
        <dbReference type="PROSITE-ProRule" id="PRU00723"/>
    </source>
</evidence>
<dbReference type="Gene3D" id="4.10.1000.10">
    <property type="entry name" value="Zinc finger, CCCH-type"/>
    <property type="match status" value="1"/>
</dbReference>
<keyword evidence="8" id="KW-0694">RNA-binding</keyword>
<feature type="zinc finger region" description="C3H1-type" evidence="10">
    <location>
        <begin position="62"/>
        <end position="89"/>
    </location>
</feature>
<dbReference type="PROSITE" id="PS50103">
    <property type="entry name" value="ZF_C3H1"/>
    <property type="match status" value="2"/>
</dbReference>
<dbReference type="InterPro" id="IPR041686">
    <property type="entry name" value="Znf-CCCH_3"/>
</dbReference>
<evidence type="ECO:0000256" key="8">
    <source>
        <dbReference type="ARBA" id="ARBA00022884"/>
    </source>
</evidence>
<feature type="domain" description="C3H1-type" evidence="11">
    <location>
        <begin position="90"/>
        <end position="117"/>
    </location>
</feature>
<dbReference type="OrthoDB" id="1914176at2759"/>
<evidence type="ECO:0000256" key="7">
    <source>
        <dbReference type="ARBA" id="ARBA00022833"/>
    </source>
</evidence>
<dbReference type="Proteomes" id="UP000593567">
    <property type="component" value="Unassembled WGS sequence"/>
</dbReference>
<dbReference type="FunFam" id="4.10.1000.10:FF:000005">
    <property type="entry name" value="cleavage and polyadenylation specificity factor subunit 4"/>
    <property type="match status" value="1"/>
</dbReference>
<keyword evidence="7 10" id="KW-0862">Zinc</keyword>
<keyword evidence="13" id="KW-1185">Reference proteome</keyword>
<sequence>MQALVAPVQDVKFDIETALEMQLGAKPLPFPGMDKSGSGICTFHLRSICDIGRTCPFRHVRAEKAVVCKHWLRGLCKKGDDCEFLHEYDMAKMPECYFFQKFGECGNKECPFLHIDPESRRKDCEWYDRGFCRHGNFISLLTIPPVMFNLKDYVYQLVA</sequence>
<evidence type="ECO:0000256" key="4">
    <source>
        <dbReference type="ARBA" id="ARBA00022723"/>
    </source>
</evidence>
<comment type="subcellular location">
    <subcellularLocation>
        <location evidence="1">Nucleus</location>
    </subcellularLocation>
</comment>
<dbReference type="EMBL" id="VXIV02001895">
    <property type="protein sequence ID" value="KAF6028887.1"/>
    <property type="molecule type" value="Genomic_DNA"/>
</dbReference>
<dbReference type="AlphaFoldDB" id="A0A7J7JSB9"/>
<keyword evidence="5" id="KW-0677">Repeat</keyword>
<protein>
    <recommendedName>
        <fullName evidence="2">Cleavage and polyadenylation specificity factor subunit 4</fullName>
    </recommendedName>
</protein>
<dbReference type="GO" id="GO:0008270">
    <property type="term" value="F:zinc ion binding"/>
    <property type="evidence" value="ECO:0007669"/>
    <property type="project" value="UniProtKB-KW"/>
</dbReference>
<keyword evidence="9" id="KW-0539">Nucleus</keyword>
<keyword evidence="4 10" id="KW-0479">Metal-binding</keyword>
<dbReference type="InterPro" id="IPR000571">
    <property type="entry name" value="Znf_CCCH"/>
</dbReference>
<dbReference type="GO" id="GO:0006397">
    <property type="term" value="P:mRNA processing"/>
    <property type="evidence" value="ECO:0007669"/>
    <property type="project" value="UniProtKB-KW"/>
</dbReference>
<dbReference type="SMART" id="SM00356">
    <property type="entry name" value="ZnF_C3H1"/>
    <property type="match status" value="3"/>
</dbReference>
<gene>
    <name evidence="12" type="ORF">EB796_012803</name>
</gene>
<dbReference type="PANTHER" id="PTHR23102">
    <property type="entry name" value="CLEAVAGE AND POLYADENYLATION SPECIFICITY FACTOR SUBUNIT 4-RELATED"/>
    <property type="match status" value="1"/>
</dbReference>
<reference evidence="12" key="1">
    <citation type="submission" date="2020-06" db="EMBL/GenBank/DDBJ databases">
        <title>Draft genome of Bugula neritina, a colonial animal packing powerful symbionts and potential medicines.</title>
        <authorList>
            <person name="Rayko M."/>
        </authorList>
    </citation>
    <scope>NUCLEOTIDE SEQUENCE [LARGE SCALE GENOMIC DNA]</scope>
    <source>
        <strain evidence="12">Kwan_BN1</strain>
    </source>
</reference>
<feature type="zinc finger region" description="C3H1-type" evidence="10">
    <location>
        <begin position="90"/>
        <end position="117"/>
    </location>
</feature>
<evidence type="ECO:0000256" key="9">
    <source>
        <dbReference type="ARBA" id="ARBA00023242"/>
    </source>
</evidence>
<dbReference type="InterPro" id="IPR036855">
    <property type="entry name" value="Znf_CCCH_sf"/>
</dbReference>
<evidence type="ECO:0000256" key="6">
    <source>
        <dbReference type="ARBA" id="ARBA00022771"/>
    </source>
</evidence>
<dbReference type="InterPro" id="IPR045348">
    <property type="entry name" value="CPSF4/Yth1"/>
</dbReference>
<evidence type="ECO:0000313" key="12">
    <source>
        <dbReference type="EMBL" id="KAF6028887.1"/>
    </source>
</evidence>
<accession>A0A7J7JSB9</accession>
<evidence type="ECO:0000256" key="2">
    <source>
        <dbReference type="ARBA" id="ARBA00016264"/>
    </source>
</evidence>
<evidence type="ECO:0000313" key="13">
    <source>
        <dbReference type="Proteomes" id="UP000593567"/>
    </source>
</evidence>
<dbReference type="PANTHER" id="PTHR23102:SF24">
    <property type="entry name" value="CLEAVAGE AND POLYADENYLATION SPECIFICITY FACTOR SUBUNIT 4"/>
    <property type="match status" value="1"/>
</dbReference>
<organism evidence="12 13">
    <name type="scientific">Bugula neritina</name>
    <name type="common">Brown bryozoan</name>
    <name type="synonym">Sertularia neritina</name>
    <dbReference type="NCBI Taxonomy" id="10212"/>
    <lineage>
        <taxon>Eukaryota</taxon>
        <taxon>Metazoa</taxon>
        <taxon>Spiralia</taxon>
        <taxon>Lophotrochozoa</taxon>
        <taxon>Bryozoa</taxon>
        <taxon>Gymnolaemata</taxon>
        <taxon>Cheilostomatida</taxon>
        <taxon>Flustrina</taxon>
        <taxon>Buguloidea</taxon>
        <taxon>Bugulidae</taxon>
        <taxon>Bugula</taxon>
    </lineage>
</organism>
<comment type="caution">
    <text evidence="12">The sequence shown here is derived from an EMBL/GenBank/DDBJ whole genome shotgun (WGS) entry which is preliminary data.</text>
</comment>
<dbReference type="GO" id="GO:0003723">
    <property type="term" value="F:RNA binding"/>
    <property type="evidence" value="ECO:0007669"/>
    <property type="project" value="UniProtKB-KW"/>
</dbReference>
<evidence type="ECO:0000256" key="5">
    <source>
        <dbReference type="ARBA" id="ARBA00022737"/>
    </source>
</evidence>